<dbReference type="Gene3D" id="3.50.50.60">
    <property type="entry name" value="FAD/NAD(P)-binding domain"/>
    <property type="match status" value="1"/>
</dbReference>
<evidence type="ECO:0000313" key="8">
    <source>
        <dbReference type="Proteomes" id="UP000800038"/>
    </source>
</evidence>
<reference evidence="7" key="1">
    <citation type="journal article" date="2020" name="Stud. Mycol.">
        <title>101 Dothideomycetes genomes: a test case for predicting lifestyles and emergence of pathogens.</title>
        <authorList>
            <person name="Haridas S."/>
            <person name="Albert R."/>
            <person name="Binder M."/>
            <person name="Bloem J."/>
            <person name="Labutti K."/>
            <person name="Salamov A."/>
            <person name="Andreopoulos B."/>
            <person name="Baker S."/>
            <person name="Barry K."/>
            <person name="Bills G."/>
            <person name="Bluhm B."/>
            <person name="Cannon C."/>
            <person name="Castanera R."/>
            <person name="Culley D."/>
            <person name="Daum C."/>
            <person name="Ezra D."/>
            <person name="Gonzalez J."/>
            <person name="Henrissat B."/>
            <person name="Kuo A."/>
            <person name="Liang C."/>
            <person name="Lipzen A."/>
            <person name="Lutzoni F."/>
            <person name="Magnuson J."/>
            <person name="Mondo S."/>
            <person name="Nolan M."/>
            <person name="Ohm R."/>
            <person name="Pangilinan J."/>
            <person name="Park H.-J."/>
            <person name="Ramirez L."/>
            <person name="Alfaro M."/>
            <person name="Sun H."/>
            <person name="Tritt A."/>
            <person name="Yoshinaga Y."/>
            <person name="Zwiers L.-H."/>
            <person name="Turgeon B."/>
            <person name="Goodwin S."/>
            <person name="Spatafora J."/>
            <person name="Crous P."/>
            <person name="Grigoriev I."/>
        </authorList>
    </citation>
    <scope>NUCLEOTIDE SEQUENCE</scope>
    <source>
        <strain evidence="7">CBS 161.51</strain>
    </source>
</reference>
<evidence type="ECO:0000256" key="5">
    <source>
        <dbReference type="ARBA" id="ARBA00023002"/>
    </source>
</evidence>
<keyword evidence="5" id="KW-0560">Oxidoreductase</keyword>
<dbReference type="PANTHER" id="PTHR10961:SF26">
    <property type="entry name" value="L-SACCHAROPINE OXIDASE"/>
    <property type="match status" value="1"/>
</dbReference>
<evidence type="ECO:0000313" key="7">
    <source>
        <dbReference type="EMBL" id="KAF1947776.1"/>
    </source>
</evidence>
<name>A0A6A5TAJ3_9PLEO</name>
<evidence type="ECO:0000256" key="1">
    <source>
        <dbReference type="ARBA" id="ARBA00001974"/>
    </source>
</evidence>
<dbReference type="AlphaFoldDB" id="A0A6A5TAJ3"/>
<organism evidence="7 8">
    <name type="scientific">Clathrospora elynae</name>
    <dbReference type="NCBI Taxonomy" id="706981"/>
    <lineage>
        <taxon>Eukaryota</taxon>
        <taxon>Fungi</taxon>
        <taxon>Dikarya</taxon>
        <taxon>Ascomycota</taxon>
        <taxon>Pezizomycotina</taxon>
        <taxon>Dothideomycetes</taxon>
        <taxon>Pleosporomycetidae</taxon>
        <taxon>Pleosporales</taxon>
        <taxon>Diademaceae</taxon>
        <taxon>Clathrospora</taxon>
    </lineage>
</organism>
<keyword evidence="3" id="KW-0285">Flavoprotein</keyword>
<sequence>MAPSRANTRVIVVGGGGTIGSSTALHLVRSGYTPSNITVLDTYPIPSSQSAGNDLNKIMGIRLRNKVDLQLSLEARQMWKEDELFKDYFHNTGRLDCAHGEKGIAGLKSAYQALLAADAGLEATNEWLDTEEEILAKMPLLDRKQIKGWKAVFSQDGGWLAAAKAINAIGDYLRDHGVKFGFGGAGTFRQPLLAEGICIGVETVDGTLYYADKVVLAAGAWSPALVDLEDQCVSKAWVYAHMQLTPREAAAYKNVPVVYNGDVGFFFEPNEFGVIKVCDEFPGFTRFKLHQPFGAKAPKRISVPRSHAKHPTDTYPDSSEVSIRKAVATFLPRFKEKELFNKSLCWCTDTADAALLVCEHPQWKNFVLATGDSGHTFKLLPNIGKHVVELLEGTLAEDLAHAWRWRPGVGDALKSRRAAPAKDLADMPGWRHDEAPRAKL</sequence>
<gene>
    <name evidence="7" type="ORF">EJ02DRAFT_429545</name>
</gene>
<keyword evidence="4" id="KW-0274">FAD</keyword>
<dbReference type="OrthoDB" id="2219495at2759"/>
<evidence type="ECO:0000256" key="4">
    <source>
        <dbReference type="ARBA" id="ARBA00022827"/>
    </source>
</evidence>
<comment type="cofactor">
    <cofactor evidence="1">
        <name>FAD</name>
        <dbReference type="ChEBI" id="CHEBI:57692"/>
    </cofactor>
</comment>
<comment type="similarity">
    <text evidence="2">Belongs to the MSOX/MTOX family.</text>
</comment>
<evidence type="ECO:0000256" key="3">
    <source>
        <dbReference type="ARBA" id="ARBA00022630"/>
    </source>
</evidence>
<proteinExistence type="inferred from homology"/>
<dbReference type="Pfam" id="PF01266">
    <property type="entry name" value="DAO"/>
    <property type="match status" value="1"/>
</dbReference>
<evidence type="ECO:0000259" key="6">
    <source>
        <dbReference type="Pfam" id="PF01266"/>
    </source>
</evidence>
<dbReference type="GO" id="GO:0051698">
    <property type="term" value="F:saccharopine oxidase activity"/>
    <property type="evidence" value="ECO:0007669"/>
    <property type="project" value="TreeGrafter"/>
</dbReference>
<dbReference type="Proteomes" id="UP000800038">
    <property type="component" value="Unassembled WGS sequence"/>
</dbReference>
<protein>
    <submittedName>
        <fullName evidence="7">Fructosyl amino acid oxidase</fullName>
    </submittedName>
</protein>
<dbReference type="InterPro" id="IPR045170">
    <property type="entry name" value="MTOX"/>
</dbReference>
<dbReference type="InterPro" id="IPR036188">
    <property type="entry name" value="FAD/NAD-bd_sf"/>
</dbReference>
<dbReference type="InterPro" id="IPR006076">
    <property type="entry name" value="FAD-dep_OxRdtase"/>
</dbReference>
<dbReference type="EMBL" id="ML975997">
    <property type="protein sequence ID" value="KAF1947776.1"/>
    <property type="molecule type" value="Genomic_DNA"/>
</dbReference>
<dbReference type="Gene3D" id="3.30.9.10">
    <property type="entry name" value="D-Amino Acid Oxidase, subunit A, domain 2"/>
    <property type="match status" value="1"/>
</dbReference>
<accession>A0A6A5TAJ3</accession>
<dbReference type="GO" id="GO:0050660">
    <property type="term" value="F:flavin adenine dinucleotide binding"/>
    <property type="evidence" value="ECO:0007669"/>
    <property type="project" value="InterPro"/>
</dbReference>
<dbReference type="GO" id="GO:0008115">
    <property type="term" value="F:sarcosine oxidase activity"/>
    <property type="evidence" value="ECO:0007669"/>
    <property type="project" value="TreeGrafter"/>
</dbReference>
<keyword evidence="8" id="KW-1185">Reference proteome</keyword>
<evidence type="ECO:0000256" key="2">
    <source>
        <dbReference type="ARBA" id="ARBA00010989"/>
    </source>
</evidence>
<feature type="domain" description="FAD dependent oxidoreductase" evidence="6">
    <location>
        <begin position="10"/>
        <end position="390"/>
    </location>
</feature>
<dbReference type="SUPFAM" id="SSF51905">
    <property type="entry name" value="FAD/NAD(P)-binding domain"/>
    <property type="match status" value="1"/>
</dbReference>
<dbReference type="PANTHER" id="PTHR10961">
    <property type="entry name" value="PEROXISOMAL SARCOSINE OXIDASE"/>
    <property type="match status" value="1"/>
</dbReference>